<feature type="region of interest" description="Disordered" evidence="1">
    <location>
        <begin position="70"/>
        <end position="138"/>
    </location>
</feature>
<feature type="compositionally biased region" description="Low complexity" evidence="1">
    <location>
        <begin position="79"/>
        <end position="88"/>
    </location>
</feature>
<evidence type="ECO:0000313" key="3">
    <source>
        <dbReference type="Proteomes" id="UP001189429"/>
    </source>
</evidence>
<keyword evidence="3" id="KW-1185">Reference proteome</keyword>
<organism evidence="2 3">
    <name type="scientific">Prorocentrum cordatum</name>
    <dbReference type="NCBI Taxonomy" id="2364126"/>
    <lineage>
        <taxon>Eukaryota</taxon>
        <taxon>Sar</taxon>
        <taxon>Alveolata</taxon>
        <taxon>Dinophyceae</taxon>
        <taxon>Prorocentrales</taxon>
        <taxon>Prorocentraceae</taxon>
        <taxon>Prorocentrum</taxon>
    </lineage>
</organism>
<gene>
    <name evidence="2" type="ORF">PCOR1329_LOCUS70357</name>
</gene>
<reference evidence="2" key="1">
    <citation type="submission" date="2023-10" db="EMBL/GenBank/DDBJ databases">
        <authorList>
            <person name="Chen Y."/>
            <person name="Shah S."/>
            <person name="Dougan E. K."/>
            <person name="Thang M."/>
            <person name="Chan C."/>
        </authorList>
    </citation>
    <scope>NUCLEOTIDE SEQUENCE [LARGE SCALE GENOMIC DNA]</scope>
</reference>
<dbReference type="EMBL" id="CAUYUJ010019287">
    <property type="protein sequence ID" value="CAK0890024.1"/>
    <property type="molecule type" value="Genomic_DNA"/>
</dbReference>
<name>A0ABN9WWL8_9DINO</name>
<sequence length="138" mass="14244">MAAAATSFEFEGKEFPIFTQKQLDGINREALKQRAMNLRDHVGQDRLPPMPRHPEGLVSWLLSVQDALSGGGAAPRYEAPPSSGAPASRGGGGPAPRGGPPASDSTDTASAYSEARRGGEAARLRNQGGGMAAVFGGQ</sequence>
<dbReference type="Proteomes" id="UP001189429">
    <property type="component" value="Unassembled WGS sequence"/>
</dbReference>
<feature type="compositionally biased region" description="Gly residues" evidence="1">
    <location>
        <begin position="127"/>
        <end position="138"/>
    </location>
</feature>
<feature type="compositionally biased region" description="Basic and acidic residues" evidence="1">
    <location>
        <begin position="114"/>
        <end position="123"/>
    </location>
</feature>
<evidence type="ECO:0000256" key="1">
    <source>
        <dbReference type="SAM" id="MobiDB-lite"/>
    </source>
</evidence>
<proteinExistence type="predicted"/>
<feature type="compositionally biased region" description="Low complexity" evidence="1">
    <location>
        <begin position="100"/>
        <end position="111"/>
    </location>
</feature>
<accession>A0ABN9WWL8</accession>
<comment type="caution">
    <text evidence="2">The sequence shown here is derived from an EMBL/GenBank/DDBJ whole genome shotgun (WGS) entry which is preliminary data.</text>
</comment>
<evidence type="ECO:0000313" key="2">
    <source>
        <dbReference type="EMBL" id="CAK0890024.1"/>
    </source>
</evidence>
<protein>
    <submittedName>
        <fullName evidence="2">Uncharacterized protein</fullName>
    </submittedName>
</protein>